<keyword evidence="5" id="KW-0378">Hydrolase</keyword>
<evidence type="ECO:0000256" key="1">
    <source>
        <dbReference type="ARBA" id="ARBA00007277"/>
    </source>
</evidence>
<dbReference type="GO" id="GO:0006071">
    <property type="term" value="P:glycerol metabolic process"/>
    <property type="evidence" value="ECO:0007669"/>
    <property type="project" value="UniProtKB-KW"/>
</dbReference>
<dbReference type="PANTHER" id="PTHR43620">
    <property type="entry name" value="GLYCEROPHOSPHORYL DIESTER PHOSPHODIESTERASE"/>
    <property type="match status" value="1"/>
</dbReference>
<dbReference type="Pfam" id="PF03009">
    <property type="entry name" value="GDPD"/>
    <property type="match status" value="1"/>
</dbReference>
<keyword evidence="9" id="KW-1185">Reference proteome</keyword>
<evidence type="ECO:0000259" key="7">
    <source>
        <dbReference type="PROSITE" id="PS51704"/>
    </source>
</evidence>
<organism evidence="8 9">
    <name type="scientific">Panicum miliaceum</name>
    <name type="common">Proso millet</name>
    <name type="synonym">Broomcorn millet</name>
    <dbReference type="NCBI Taxonomy" id="4540"/>
    <lineage>
        <taxon>Eukaryota</taxon>
        <taxon>Viridiplantae</taxon>
        <taxon>Streptophyta</taxon>
        <taxon>Embryophyta</taxon>
        <taxon>Tracheophyta</taxon>
        <taxon>Spermatophyta</taxon>
        <taxon>Magnoliopsida</taxon>
        <taxon>Liliopsida</taxon>
        <taxon>Poales</taxon>
        <taxon>Poaceae</taxon>
        <taxon>PACMAD clade</taxon>
        <taxon>Panicoideae</taxon>
        <taxon>Panicodae</taxon>
        <taxon>Paniceae</taxon>
        <taxon>Panicinae</taxon>
        <taxon>Panicum</taxon>
        <taxon>Panicum sect. Panicum</taxon>
    </lineage>
</organism>
<comment type="caution">
    <text evidence="8">The sequence shown here is derived from an EMBL/GenBank/DDBJ whole genome shotgun (WGS) entry which is preliminary data.</text>
</comment>
<dbReference type="EMBL" id="PQIB02000013">
    <property type="protein sequence ID" value="RLM73674.1"/>
    <property type="molecule type" value="Genomic_DNA"/>
</dbReference>
<proteinExistence type="inferred from homology"/>
<evidence type="ECO:0000256" key="5">
    <source>
        <dbReference type="ARBA" id="ARBA00022801"/>
    </source>
</evidence>
<dbReference type="PROSITE" id="PS51704">
    <property type="entry name" value="GP_PDE"/>
    <property type="match status" value="1"/>
</dbReference>
<evidence type="ECO:0000256" key="4">
    <source>
        <dbReference type="ARBA" id="ARBA00022798"/>
    </source>
</evidence>
<dbReference type="Proteomes" id="UP000275267">
    <property type="component" value="Unassembled WGS sequence"/>
</dbReference>
<feature type="domain" description="GP-PDE" evidence="7">
    <location>
        <begin position="102"/>
        <end position="152"/>
    </location>
</feature>
<dbReference type="OrthoDB" id="1058301at2759"/>
<evidence type="ECO:0000256" key="3">
    <source>
        <dbReference type="ARBA" id="ARBA00022729"/>
    </source>
</evidence>
<dbReference type="Gene3D" id="3.20.20.190">
    <property type="entry name" value="Phosphatidylinositol (PI) phosphodiesterase"/>
    <property type="match status" value="1"/>
</dbReference>
<dbReference type="AlphaFoldDB" id="A0A3L6Q4S3"/>
<evidence type="ECO:0000256" key="6">
    <source>
        <dbReference type="ARBA" id="ARBA00047512"/>
    </source>
</evidence>
<keyword evidence="3" id="KW-0732">Signal</keyword>
<accession>A0A3L6Q4S3</accession>
<dbReference type="SUPFAM" id="SSF51695">
    <property type="entry name" value="PLC-like phosphodiesterases"/>
    <property type="match status" value="1"/>
</dbReference>
<sequence length="152" mass="16899">MENGTTISDVFRQEKKSYIINGVPSWGWFSVDYNFSQLKPVYHDNYLEECSSVVRDAHDLGLEIYVDGFANDIALSYNYSYDPLAEYLSFIDNVTFSVDGKPLIISHNGVSVDCPDCTDLAYQKAVDDGADVIDCPVQLTKEGITISLSSSI</sequence>
<keyword evidence="4" id="KW-0319">Glycerol metabolism</keyword>
<dbReference type="PANTHER" id="PTHR43620:SF7">
    <property type="entry name" value="GLYCEROPHOSPHODIESTER PHOSPHODIESTERASE GDPD5-RELATED"/>
    <property type="match status" value="1"/>
</dbReference>
<name>A0A3L6Q4S3_PANMI</name>
<evidence type="ECO:0000313" key="8">
    <source>
        <dbReference type="EMBL" id="RLM73674.1"/>
    </source>
</evidence>
<evidence type="ECO:0000256" key="2">
    <source>
        <dbReference type="ARBA" id="ARBA00012247"/>
    </source>
</evidence>
<evidence type="ECO:0000313" key="9">
    <source>
        <dbReference type="Proteomes" id="UP000275267"/>
    </source>
</evidence>
<dbReference type="GO" id="GO:0008889">
    <property type="term" value="F:glycerophosphodiester phosphodiesterase activity"/>
    <property type="evidence" value="ECO:0007669"/>
    <property type="project" value="UniProtKB-EC"/>
</dbReference>
<comment type="catalytic activity">
    <reaction evidence="6">
        <text>a sn-glycero-3-phosphodiester + H2O = an alcohol + sn-glycerol 3-phosphate + H(+)</text>
        <dbReference type="Rhea" id="RHEA:12969"/>
        <dbReference type="ChEBI" id="CHEBI:15377"/>
        <dbReference type="ChEBI" id="CHEBI:15378"/>
        <dbReference type="ChEBI" id="CHEBI:30879"/>
        <dbReference type="ChEBI" id="CHEBI:57597"/>
        <dbReference type="ChEBI" id="CHEBI:83408"/>
        <dbReference type="EC" id="3.1.4.46"/>
    </reaction>
</comment>
<dbReference type="EC" id="3.1.4.46" evidence="2"/>
<comment type="similarity">
    <text evidence="1">Belongs to the glycerophosphoryl diester phosphodiesterase family.</text>
</comment>
<protein>
    <recommendedName>
        <fullName evidence="2">glycerophosphodiester phosphodiesterase</fullName>
        <ecNumber evidence="2">3.1.4.46</ecNumber>
    </recommendedName>
</protein>
<gene>
    <name evidence="8" type="ORF">C2845_PM15G11500</name>
</gene>
<dbReference type="InterPro" id="IPR030395">
    <property type="entry name" value="GP_PDE_dom"/>
</dbReference>
<reference evidence="9" key="1">
    <citation type="journal article" date="2019" name="Nat. Commun.">
        <title>The genome of broomcorn millet.</title>
        <authorList>
            <person name="Zou C."/>
            <person name="Miki D."/>
            <person name="Li D."/>
            <person name="Tang Q."/>
            <person name="Xiao L."/>
            <person name="Rajput S."/>
            <person name="Deng P."/>
            <person name="Jia W."/>
            <person name="Huang R."/>
            <person name="Zhang M."/>
            <person name="Sun Y."/>
            <person name="Hu J."/>
            <person name="Fu X."/>
            <person name="Schnable P.S."/>
            <person name="Li F."/>
            <person name="Zhang H."/>
            <person name="Feng B."/>
            <person name="Zhu X."/>
            <person name="Liu R."/>
            <person name="Schnable J.C."/>
            <person name="Zhu J.-K."/>
            <person name="Zhang H."/>
        </authorList>
    </citation>
    <scope>NUCLEOTIDE SEQUENCE [LARGE SCALE GENOMIC DNA]</scope>
</reference>
<dbReference type="InterPro" id="IPR017946">
    <property type="entry name" value="PLC-like_Pdiesterase_TIM-brl"/>
</dbReference>
<dbReference type="STRING" id="4540.A0A3L6Q4S3"/>
<dbReference type="GO" id="GO:0006629">
    <property type="term" value="P:lipid metabolic process"/>
    <property type="evidence" value="ECO:0007669"/>
    <property type="project" value="InterPro"/>
</dbReference>